<accession>A0ABP8H0C7</accession>
<evidence type="ECO:0000313" key="3">
    <source>
        <dbReference type="Proteomes" id="UP001501725"/>
    </source>
</evidence>
<feature type="region of interest" description="Disordered" evidence="1">
    <location>
        <begin position="44"/>
        <end position="64"/>
    </location>
</feature>
<comment type="caution">
    <text evidence="2">The sequence shown here is derived from an EMBL/GenBank/DDBJ whole genome shotgun (WGS) entry which is preliminary data.</text>
</comment>
<dbReference type="Proteomes" id="UP001501725">
    <property type="component" value="Unassembled WGS sequence"/>
</dbReference>
<gene>
    <name evidence="2" type="ORF">GCM10023184_25200</name>
</gene>
<evidence type="ECO:0000256" key="1">
    <source>
        <dbReference type="SAM" id="MobiDB-lite"/>
    </source>
</evidence>
<organism evidence="2 3">
    <name type="scientific">Flaviaesturariibacter amylovorans</name>
    <dbReference type="NCBI Taxonomy" id="1084520"/>
    <lineage>
        <taxon>Bacteria</taxon>
        <taxon>Pseudomonadati</taxon>
        <taxon>Bacteroidota</taxon>
        <taxon>Chitinophagia</taxon>
        <taxon>Chitinophagales</taxon>
        <taxon>Chitinophagaceae</taxon>
        <taxon>Flaviaestuariibacter</taxon>
    </lineage>
</organism>
<protein>
    <submittedName>
        <fullName evidence="2">Uncharacterized protein</fullName>
    </submittedName>
</protein>
<sequence>MRIDGKWPGRGLLKDRVVPVSRAAGDKESPRRIRAFMFGHRRVRTDRGGADAPVHDGTTAERHDVRRPIRVKNNEMHRCAVAF</sequence>
<evidence type="ECO:0000313" key="2">
    <source>
        <dbReference type="EMBL" id="GAA4332544.1"/>
    </source>
</evidence>
<proteinExistence type="predicted"/>
<reference evidence="3" key="1">
    <citation type="journal article" date="2019" name="Int. J. Syst. Evol. Microbiol.">
        <title>The Global Catalogue of Microorganisms (GCM) 10K type strain sequencing project: providing services to taxonomists for standard genome sequencing and annotation.</title>
        <authorList>
            <consortium name="The Broad Institute Genomics Platform"/>
            <consortium name="The Broad Institute Genome Sequencing Center for Infectious Disease"/>
            <person name="Wu L."/>
            <person name="Ma J."/>
        </authorList>
    </citation>
    <scope>NUCLEOTIDE SEQUENCE [LARGE SCALE GENOMIC DNA]</scope>
    <source>
        <strain evidence="3">JCM 17919</strain>
    </source>
</reference>
<name>A0ABP8H0C7_9BACT</name>
<dbReference type="EMBL" id="BAABGY010000007">
    <property type="protein sequence ID" value="GAA4332544.1"/>
    <property type="molecule type" value="Genomic_DNA"/>
</dbReference>
<keyword evidence="3" id="KW-1185">Reference proteome</keyword>